<comment type="function">
    <text evidence="4">Responsible for synthesis of pseudouridine from uracil.</text>
</comment>
<dbReference type="GO" id="GO:0000455">
    <property type="term" value="P:enzyme-directed rRNA pseudouridine synthesis"/>
    <property type="evidence" value="ECO:0007669"/>
    <property type="project" value="TreeGrafter"/>
</dbReference>
<dbReference type="RefSeq" id="WP_198829882.1">
    <property type="nucleotide sequence ID" value="NZ_CP066308.1"/>
</dbReference>
<proteinExistence type="inferred from homology"/>
<dbReference type="Proteomes" id="UP000595847">
    <property type="component" value="Chromosome"/>
</dbReference>
<evidence type="ECO:0000259" key="5">
    <source>
        <dbReference type="Pfam" id="PF00849"/>
    </source>
</evidence>
<dbReference type="InterPro" id="IPR006225">
    <property type="entry name" value="PsdUridine_synth_RluC/D"/>
</dbReference>
<evidence type="ECO:0000256" key="2">
    <source>
        <dbReference type="ARBA" id="ARBA00010876"/>
    </source>
</evidence>
<evidence type="ECO:0000256" key="3">
    <source>
        <dbReference type="PIRSR" id="PIRSR606225-1"/>
    </source>
</evidence>
<dbReference type="EC" id="5.4.99.-" evidence="4"/>
<evidence type="ECO:0000313" key="9">
    <source>
        <dbReference type="Proteomes" id="UP000677234"/>
    </source>
</evidence>
<reference evidence="7" key="2">
    <citation type="submission" date="2021-04" db="EMBL/GenBank/DDBJ databases">
        <title>Brevibacillus composti FJAT-54423, complete genome.</title>
        <authorList>
            <person name="Tang R."/>
        </authorList>
    </citation>
    <scope>NUCLEOTIDE SEQUENCE</scope>
    <source>
        <strain evidence="7">FJAT-54424</strain>
    </source>
</reference>
<name>A0A7T5JQL4_9BACL</name>
<dbReference type="AlphaFoldDB" id="A0A7T5JQL4"/>
<evidence type="ECO:0000313" key="8">
    <source>
        <dbReference type="Proteomes" id="UP000595847"/>
    </source>
</evidence>
<dbReference type="InterPro" id="IPR006145">
    <property type="entry name" value="PsdUridine_synth_RsuA/RluA"/>
</dbReference>
<feature type="active site" evidence="3">
    <location>
        <position position="141"/>
    </location>
</feature>
<gene>
    <name evidence="6" type="ORF">JD108_11205</name>
    <name evidence="7" type="ORF">KDJ56_10890</name>
</gene>
<dbReference type="CDD" id="cd02869">
    <property type="entry name" value="PseudoU_synth_RluA_like"/>
    <property type="match status" value="1"/>
</dbReference>
<dbReference type="GO" id="GO:0140098">
    <property type="term" value="F:catalytic activity, acting on RNA"/>
    <property type="evidence" value="ECO:0007669"/>
    <property type="project" value="UniProtKB-ARBA"/>
</dbReference>
<dbReference type="PANTHER" id="PTHR21600:SF71">
    <property type="entry name" value="PSEUDOURIDINE SYNTHASE"/>
    <property type="match status" value="1"/>
</dbReference>
<dbReference type="InterPro" id="IPR020103">
    <property type="entry name" value="PsdUridine_synth_cat_dom_sf"/>
</dbReference>
<organism evidence="6 8">
    <name type="scientific">Brevibacillus composti</name>
    <dbReference type="NCBI Taxonomy" id="2796470"/>
    <lineage>
        <taxon>Bacteria</taxon>
        <taxon>Bacillati</taxon>
        <taxon>Bacillota</taxon>
        <taxon>Bacilli</taxon>
        <taxon>Bacillales</taxon>
        <taxon>Paenibacillaceae</taxon>
        <taxon>Brevibacillus</taxon>
    </lineage>
</organism>
<keyword evidence="9" id="KW-1185">Reference proteome</keyword>
<dbReference type="KEGG" id="bcop:JD108_11205"/>
<feature type="domain" description="Pseudouridine synthase RsuA/RluA-like" evidence="5">
    <location>
        <begin position="94"/>
        <end position="244"/>
    </location>
</feature>
<dbReference type="SUPFAM" id="SSF55120">
    <property type="entry name" value="Pseudouridine synthase"/>
    <property type="match status" value="1"/>
</dbReference>
<accession>A0A7T5JQL4</accession>
<dbReference type="Pfam" id="PF00849">
    <property type="entry name" value="PseudoU_synth_2"/>
    <property type="match status" value="1"/>
</dbReference>
<evidence type="ECO:0000313" key="7">
    <source>
        <dbReference type="EMBL" id="QUO43409.1"/>
    </source>
</evidence>
<evidence type="ECO:0000256" key="1">
    <source>
        <dbReference type="ARBA" id="ARBA00000073"/>
    </source>
</evidence>
<dbReference type="PANTHER" id="PTHR21600">
    <property type="entry name" value="MITOCHONDRIAL RNA PSEUDOURIDINE SYNTHASE"/>
    <property type="match status" value="1"/>
</dbReference>
<dbReference type="Proteomes" id="UP000677234">
    <property type="component" value="Chromosome"/>
</dbReference>
<reference evidence="6 8" key="1">
    <citation type="submission" date="2020-12" db="EMBL/GenBank/DDBJ databases">
        <title>strain FJAT-54423T represents a novel species of the genus Brevibacillus.</title>
        <authorList>
            <person name="Tang R."/>
        </authorList>
    </citation>
    <scope>NUCLEOTIDE SEQUENCE [LARGE SCALE GENOMIC DNA]</scope>
    <source>
        <strain evidence="6 8">FJAT-54423</strain>
    </source>
</reference>
<sequence>MIRMEKQGEWLVGTIPDEADDMPVGTLLREQWKWPKKLVHLLFQQKEVWLDESPVPQHRKVKSGQAIRAKVCTPEPHGVEPSGATLDVLYEDDHLLIANKPAGVLLHPTEKHHRGTLDHLVAGHFQRTGVQARVRHVHRLDLETSGAVMYAKHSLASALLDEALRQRHIKRHYVAYVQGTLSKDSGTIAEPIGKDRNHPSRRRVTPNGDPAITHFRVTERYAGATRLECQLETGRTHQIRVHLSYLGHPLLGDTLYGGKAGLIQRQALHAFALRFTHPFGGEMLDVLASIPPELMQLEEKLRQSPIRR</sequence>
<dbReference type="EMBL" id="CP073708">
    <property type="protein sequence ID" value="QUO43409.1"/>
    <property type="molecule type" value="Genomic_DNA"/>
</dbReference>
<comment type="similarity">
    <text evidence="2 4">Belongs to the pseudouridine synthase RluA family.</text>
</comment>
<comment type="catalytic activity">
    <reaction evidence="1 4">
        <text>a uridine in RNA = a pseudouridine in RNA</text>
        <dbReference type="Rhea" id="RHEA:48348"/>
        <dbReference type="Rhea" id="RHEA-COMP:12068"/>
        <dbReference type="Rhea" id="RHEA-COMP:12069"/>
        <dbReference type="ChEBI" id="CHEBI:65314"/>
        <dbReference type="ChEBI" id="CHEBI:65315"/>
    </reaction>
</comment>
<evidence type="ECO:0000256" key="4">
    <source>
        <dbReference type="RuleBase" id="RU362028"/>
    </source>
</evidence>
<dbReference type="GO" id="GO:0009982">
    <property type="term" value="F:pseudouridine synthase activity"/>
    <property type="evidence" value="ECO:0007669"/>
    <property type="project" value="InterPro"/>
</dbReference>
<keyword evidence="4" id="KW-0413">Isomerase</keyword>
<evidence type="ECO:0000313" key="6">
    <source>
        <dbReference type="EMBL" id="QQE76382.1"/>
    </source>
</evidence>
<dbReference type="InterPro" id="IPR050188">
    <property type="entry name" value="RluA_PseudoU_synthase"/>
</dbReference>
<dbReference type="GO" id="GO:0003723">
    <property type="term" value="F:RNA binding"/>
    <property type="evidence" value="ECO:0007669"/>
    <property type="project" value="InterPro"/>
</dbReference>
<dbReference type="NCBIfam" id="TIGR00005">
    <property type="entry name" value="rluA_subfam"/>
    <property type="match status" value="1"/>
</dbReference>
<dbReference type="EMBL" id="CP066308">
    <property type="protein sequence ID" value="QQE76382.1"/>
    <property type="molecule type" value="Genomic_DNA"/>
</dbReference>
<protein>
    <recommendedName>
        <fullName evidence="4">Pseudouridine synthase</fullName>
        <ecNumber evidence="4">5.4.99.-</ecNumber>
    </recommendedName>
</protein>
<dbReference type="Gene3D" id="3.30.2350.10">
    <property type="entry name" value="Pseudouridine synthase"/>
    <property type="match status" value="1"/>
</dbReference>